<accession>A0A1G2EMM0</accession>
<reference evidence="1 2" key="1">
    <citation type="journal article" date="2016" name="Nat. Commun.">
        <title>Thousands of microbial genomes shed light on interconnected biogeochemical processes in an aquifer system.</title>
        <authorList>
            <person name="Anantharaman K."/>
            <person name="Brown C.T."/>
            <person name="Hug L.A."/>
            <person name="Sharon I."/>
            <person name="Castelle C.J."/>
            <person name="Probst A.J."/>
            <person name="Thomas B.C."/>
            <person name="Singh A."/>
            <person name="Wilkins M.J."/>
            <person name="Karaoz U."/>
            <person name="Brodie E.L."/>
            <person name="Williams K.H."/>
            <person name="Hubbard S.S."/>
            <person name="Banfield J.F."/>
        </authorList>
    </citation>
    <scope>NUCLEOTIDE SEQUENCE [LARGE SCALE GENOMIC DNA]</scope>
</reference>
<dbReference type="AlphaFoldDB" id="A0A1G2EMM0"/>
<gene>
    <name evidence="1" type="ORF">A2427_01040</name>
</gene>
<dbReference type="SUPFAM" id="SSF53335">
    <property type="entry name" value="S-adenosyl-L-methionine-dependent methyltransferases"/>
    <property type="match status" value="1"/>
</dbReference>
<organism evidence="1 2">
    <name type="scientific">Candidatus Nealsonbacteria bacterium RIFOXYC1_FULL_40_7</name>
    <dbReference type="NCBI Taxonomy" id="1801678"/>
    <lineage>
        <taxon>Bacteria</taxon>
        <taxon>Candidatus Nealsoniibacteriota</taxon>
    </lineage>
</organism>
<protein>
    <submittedName>
        <fullName evidence="1">Uncharacterized protein</fullName>
    </submittedName>
</protein>
<evidence type="ECO:0000313" key="1">
    <source>
        <dbReference type="EMBL" id="OGZ27064.1"/>
    </source>
</evidence>
<dbReference type="Proteomes" id="UP000176326">
    <property type="component" value="Unassembled WGS sequence"/>
</dbReference>
<dbReference type="EMBL" id="MHMN01000051">
    <property type="protein sequence ID" value="OGZ27064.1"/>
    <property type="molecule type" value="Genomic_DNA"/>
</dbReference>
<evidence type="ECO:0000313" key="2">
    <source>
        <dbReference type="Proteomes" id="UP000176326"/>
    </source>
</evidence>
<dbReference type="InterPro" id="IPR029063">
    <property type="entry name" value="SAM-dependent_MTases_sf"/>
</dbReference>
<comment type="caution">
    <text evidence="1">The sequence shown here is derived from an EMBL/GenBank/DDBJ whole genome shotgun (WGS) entry which is preliminary data.</text>
</comment>
<name>A0A1G2EMM0_9BACT</name>
<sequence>MDRSATASHIPLLVRLFDLSEGDVLEIGTGYFSTLLLHWLAHIYKRNVYSYENDPYWYKRALKANSKYHRVIMVNNWDDLPVDRHWGLVFVDHKPGERRSMEVKRFAKNADYILIHDTEPENEKEYHFSEIWPLFKYVYHQKKTLPWTSAVSNFKNLKDIK</sequence>
<proteinExistence type="predicted"/>